<evidence type="ECO:0000256" key="3">
    <source>
        <dbReference type="ARBA" id="ARBA00023295"/>
    </source>
</evidence>
<dbReference type="AlphaFoldDB" id="Q6CVI8"/>
<dbReference type="PANTHER" id="PTHR31308">
    <property type="match status" value="1"/>
</dbReference>
<dbReference type="GO" id="GO:1904462">
    <property type="term" value="P:ergosteryl 3-beta-D-glucoside catabolic process"/>
    <property type="evidence" value="ECO:0007669"/>
    <property type="project" value="TreeGrafter"/>
</dbReference>
<dbReference type="Gene3D" id="2.60.40.1180">
    <property type="entry name" value="Golgi alpha-mannosidase II"/>
    <property type="match status" value="1"/>
</dbReference>
<dbReference type="CAZy" id="GH5">
    <property type="family name" value="Glycoside Hydrolase Family 5"/>
</dbReference>
<evidence type="ECO:0000256" key="2">
    <source>
        <dbReference type="ARBA" id="ARBA00022801"/>
    </source>
</evidence>
<reference evidence="5 6" key="1">
    <citation type="journal article" date="2004" name="Nature">
        <title>Genome evolution in yeasts.</title>
        <authorList>
            <consortium name="Genolevures"/>
            <person name="Dujon B."/>
            <person name="Sherman D."/>
            <person name="Fischer G."/>
            <person name="Durrens P."/>
            <person name="Casaregola S."/>
            <person name="Lafontaine I."/>
            <person name="de Montigny J."/>
            <person name="Marck C."/>
            <person name="Neuveglise C."/>
            <person name="Talla E."/>
            <person name="Goffard N."/>
            <person name="Frangeul L."/>
            <person name="Aigle M."/>
            <person name="Anthouard V."/>
            <person name="Babour A."/>
            <person name="Barbe V."/>
            <person name="Barnay S."/>
            <person name="Blanchin S."/>
            <person name="Beckerich J.M."/>
            <person name="Beyne E."/>
            <person name="Bleykasten C."/>
            <person name="Boisrame A."/>
            <person name="Boyer J."/>
            <person name="Cattolico L."/>
            <person name="Confanioleri F."/>
            <person name="de Daruvar A."/>
            <person name="Despons L."/>
            <person name="Fabre E."/>
            <person name="Fairhead C."/>
            <person name="Ferry-Dumazet H."/>
            <person name="Groppi A."/>
            <person name="Hantraye F."/>
            <person name="Hennequin C."/>
            <person name="Jauniaux N."/>
            <person name="Joyet P."/>
            <person name="Kachouri R."/>
            <person name="Kerrest A."/>
            <person name="Koszul R."/>
            <person name="Lemaire M."/>
            <person name="Lesur I."/>
            <person name="Ma L."/>
            <person name="Muller H."/>
            <person name="Nicaud J.M."/>
            <person name="Nikolski M."/>
            <person name="Oztas S."/>
            <person name="Ozier-Kalogeropoulos O."/>
            <person name="Pellenz S."/>
            <person name="Potier S."/>
            <person name="Richard G.F."/>
            <person name="Straub M.L."/>
            <person name="Suleau A."/>
            <person name="Swennene D."/>
            <person name="Tekaia F."/>
            <person name="Wesolowski-Louvel M."/>
            <person name="Westhof E."/>
            <person name="Wirth B."/>
            <person name="Zeniou-Meyer M."/>
            <person name="Zivanovic I."/>
            <person name="Bolotin-Fukuhara M."/>
            <person name="Thierry A."/>
            <person name="Bouchier C."/>
            <person name="Caudron B."/>
            <person name="Scarpelli C."/>
            <person name="Gaillardin C."/>
            <person name="Weissenbach J."/>
            <person name="Wincker P."/>
            <person name="Souciet J.L."/>
        </authorList>
    </citation>
    <scope>NUCLEOTIDE SEQUENCE [LARGE SCALE GENOMIC DNA]</scope>
    <source>
        <strain evidence="6">ATCC 8585 / CBS 2359 / DSM 70799 / NBRC 1267 / NRRL Y-1140 / WM37</strain>
    </source>
</reference>
<dbReference type="Pfam" id="PF18564">
    <property type="entry name" value="Glyco_hydro_5_C"/>
    <property type="match status" value="1"/>
</dbReference>
<dbReference type="FunFam" id="3.20.20.80:FF:000174">
    <property type="entry name" value="YIR007W-like protein"/>
    <property type="match status" value="1"/>
</dbReference>
<dbReference type="Proteomes" id="UP000000598">
    <property type="component" value="Chromosome B"/>
</dbReference>
<dbReference type="KEGG" id="kla:KLLA0_B11704g"/>
<dbReference type="HOGENOM" id="CLU_009024_0_1_1"/>
<dbReference type="eggNOG" id="ENOG502QPU8">
    <property type="taxonomic scope" value="Eukaryota"/>
</dbReference>
<accession>Q6CVI8</accession>
<protein>
    <submittedName>
        <fullName evidence="5">KLLA0B11704p</fullName>
    </submittedName>
</protein>
<dbReference type="Gene3D" id="3.20.20.80">
    <property type="entry name" value="Glycosidases"/>
    <property type="match status" value="2"/>
</dbReference>
<sequence>MVLEKIRVSSEGEFIDSHDRVVQLRGVNLDPCVKYPNSPTVTSHSPLLDSFWDSADDANFVNHPIDIDEVNEHITRLKSMGYNTIRFCFNWEALEHKGPGQYDFEYIEYVRQVLLKIYEIGDMYVYFDPHQDVWSRFTGGSGAPLWTLYCAGFQPKRVSVTQAAILHNEYIDKDTGKQVKHYPKMFWPTNYFKLACQTMFTLFFGGRQYAPKCIINGKNIQDYLQDSFNDAIGAMYRYLMEQSPELFEGNLVLGLETVNEPSEGYIGYPILSQIPKERELRMGPTPTAFQSFILGEGFETNVDLYDITVAGPKKIGTTFVNPEGQSVWMNQQERGQIDAQYGWERDTEWKTGCIWKLHKVWDIKEMKPRLLHPRYFSDGGVDMKYFINNMYVSYFEKFRNMFRSIDKERFLFMQNPVFQRPPELKNSSLIDDRTVFSTHFYDGMSLMFKTWNKIYNVNTLGIVRGKYLNPVFSVVLGENNIKKCISKQLRDIRDEAREVLGGHVAVVFSEIGMPFDMDNKEAYKTGQYTSQTSAMDAIGFALENNNLSFSLWCYCSKNSHQWGDQWNNEDFSLWSSDDAKREKVTVEVPHLGSETVSLQESEIFSSLSGSTRSTKSANTFKTANNGIALIDYSGFRALDSVLRPSPIKISGSFISAKFDPFNSTYDLEIHGHASSSNRSLIFLPAYHFKLDNIIMKSSSGHFTYDPERQILQWIHEPGHQFLNISLINVTANEDSCVIS</sequence>
<dbReference type="EMBL" id="CR382122">
    <property type="protein sequence ID" value="CAH02444.1"/>
    <property type="molecule type" value="Genomic_DNA"/>
</dbReference>
<feature type="domain" description="Glycoside hydrolase family 5 C-terminal" evidence="4">
    <location>
        <begin position="643"/>
        <end position="720"/>
    </location>
</feature>
<evidence type="ECO:0000259" key="4">
    <source>
        <dbReference type="Pfam" id="PF18564"/>
    </source>
</evidence>
<dbReference type="InterPro" id="IPR013780">
    <property type="entry name" value="Glyco_hydro_b"/>
</dbReference>
<dbReference type="SUPFAM" id="SSF51445">
    <property type="entry name" value="(Trans)glycosidases"/>
    <property type="match status" value="2"/>
</dbReference>
<comment type="similarity">
    <text evidence="1">Belongs to the glycosyl hydrolase 5 (cellulase A) family.</text>
</comment>
<proteinExistence type="inferred from homology"/>
<dbReference type="InterPro" id="IPR017853">
    <property type="entry name" value="GH"/>
</dbReference>
<evidence type="ECO:0000313" key="6">
    <source>
        <dbReference type="Proteomes" id="UP000000598"/>
    </source>
</evidence>
<dbReference type="PANTHER" id="PTHR31308:SF5">
    <property type="entry name" value="ERGOSTERYL-BETA-GLUCOSIDASE"/>
    <property type="match status" value="1"/>
</dbReference>
<keyword evidence="2" id="KW-0378">Hydrolase</keyword>
<dbReference type="STRING" id="284590.Q6CVI8"/>
<evidence type="ECO:0000256" key="1">
    <source>
        <dbReference type="ARBA" id="ARBA00005641"/>
    </source>
</evidence>
<dbReference type="InterPro" id="IPR041036">
    <property type="entry name" value="GH5_C"/>
</dbReference>
<dbReference type="PaxDb" id="284590-Q6CVI8"/>
<organism evidence="5 6">
    <name type="scientific">Kluyveromyces lactis (strain ATCC 8585 / CBS 2359 / DSM 70799 / NBRC 1267 / NRRL Y-1140 / WM37)</name>
    <name type="common">Yeast</name>
    <name type="synonym">Candida sphaerica</name>
    <dbReference type="NCBI Taxonomy" id="284590"/>
    <lineage>
        <taxon>Eukaryota</taxon>
        <taxon>Fungi</taxon>
        <taxon>Dikarya</taxon>
        <taxon>Ascomycota</taxon>
        <taxon>Saccharomycotina</taxon>
        <taxon>Saccharomycetes</taxon>
        <taxon>Saccharomycetales</taxon>
        <taxon>Saccharomycetaceae</taxon>
        <taxon>Kluyveromyces</taxon>
    </lineage>
</organism>
<gene>
    <name evidence="5" type="ORF">KLLA0_B11704g</name>
</gene>
<dbReference type="OMA" id="AACRYFA"/>
<keyword evidence="3" id="KW-0326">Glycosidase</keyword>
<dbReference type="FunCoup" id="Q6CVI8">
    <property type="interactions" value="39"/>
</dbReference>
<dbReference type="InterPro" id="IPR052066">
    <property type="entry name" value="Glycosphingolipid_Hydrolases"/>
</dbReference>
<keyword evidence="6" id="KW-1185">Reference proteome</keyword>
<dbReference type="InParanoid" id="Q6CVI8"/>
<dbReference type="GO" id="GO:0050295">
    <property type="term" value="F:steryl-beta-glucosidase activity"/>
    <property type="evidence" value="ECO:0007669"/>
    <property type="project" value="TreeGrafter"/>
</dbReference>
<evidence type="ECO:0000313" key="5">
    <source>
        <dbReference type="EMBL" id="CAH02444.1"/>
    </source>
</evidence>
<name>Q6CVI8_KLULA</name>